<proteinExistence type="predicted"/>
<dbReference type="OrthoDB" id="3036049at2759"/>
<comment type="caution">
    <text evidence="1">The sequence shown here is derived from an EMBL/GenBank/DDBJ whole genome shotgun (WGS) entry which is preliminary data.</text>
</comment>
<dbReference type="Proteomes" id="UP000230002">
    <property type="component" value="Unassembled WGS sequence"/>
</dbReference>
<organism evidence="1 2">
    <name type="scientific">Ganoderma sinense ZZ0214-1</name>
    <dbReference type="NCBI Taxonomy" id="1077348"/>
    <lineage>
        <taxon>Eukaryota</taxon>
        <taxon>Fungi</taxon>
        <taxon>Dikarya</taxon>
        <taxon>Basidiomycota</taxon>
        <taxon>Agaricomycotina</taxon>
        <taxon>Agaricomycetes</taxon>
        <taxon>Polyporales</taxon>
        <taxon>Polyporaceae</taxon>
        <taxon>Ganoderma</taxon>
    </lineage>
</organism>
<sequence length="359" mass="40911">MSDGPPPEKRARFSENASLRPHASLPQLLAAFKRDDEFWLEDGNLILVANQSTVFRIYCALLTAQSAVFADSISSASSDPAQMCDGCPVVEVSDTPEELAHFLRVVLPKSQQVYAIRYLCLAASSAQLTLIYKLSRFYRRDGEPQFTFDQASAVIRLAHKYRVDDVKAQGMRLLHEMHFTSDWTRWEMRSELKPALAVHGSYAIGAVNLARQIGATSLLPIAFYECTRLGGAVLDGWRRDDGVVEHLTAEDLLLCMKGRDALVREVAALFVKVFARTPCDECTSPKCRSRLRLVRRDVFLEGFPGHLVFDREQWMPDLERDYRICEFCSEEVRERCYQECDRIWAELSEIFGINVKEWP</sequence>
<reference evidence="1 2" key="1">
    <citation type="journal article" date="2015" name="Sci. Rep.">
        <title>Chromosome-level genome map provides insights into diverse defense mechanisms in the medicinal fungus Ganoderma sinense.</title>
        <authorList>
            <person name="Zhu Y."/>
            <person name="Xu J."/>
            <person name="Sun C."/>
            <person name="Zhou S."/>
            <person name="Xu H."/>
            <person name="Nelson D.R."/>
            <person name="Qian J."/>
            <person name="Song J."/>
            <person name="Luo H."/>
            <person name="Xiang L."/>
            <person name="Li Y."/>
            <person name="Xu Z."/>
            <person name="Ji A."/>
            <person name="Wang L."/>
            <person name="Lu S."/>
            <person name="Hayward A."/>
            <person name="Sun W."/>
            <person name="Li X."/>
            <person name="Schwartz D.C."/>
            <person name="Wang Y."/>
            <person name="Chen S."/>
        </authorList>
    </citation>
    <scope>NUCLEOTIDE SEQUENCE [LARGE SCALE GENOMIC DNA]</scope>
    <source>
        <strain evidence="1 2">ZZ0214-1</strain>
    </source>
</reference>
<keyword evidence="2" id="KW-1185">Reference proteome</keyword>
<dbReference type="AlphaFoldDB" id="A0A2G8RYF6"/>
<evidence type="ECO:0008006" key="3">
    <source>
        <dbReference type="Google" id="ProtNLM"/>
    </source>
</evidence>
<gene>
    <name evidence="1" type="ORF">GSI_12317</name>
</gene>
<name>A0A2G8RYF6_9APHY</name>
<evidence type="ECO:0000313" key="1">
    <source>
        <dbReference type="EMBL" id="PIL26559.1"/>
    </source>
</evidence>
<dbReference type="EMBL" id="AYKW01000045">
    <property type="protein sequence ID" value="PIL26559.1"/>
    <property type="molecule type" value="Genomic_DNA"/>
</dbReference>
<evidence type="ECO:0000313" key="2">
    <source>
        <dbReference type="Proteomes" id="UP000230002"/>
    </source>
</evidence>
<accession>A0A2G8RYF6</accession>
<protein>
    <recommendedName>
        <fullName evidence="3">BTB domain-containing protein</fullName>
    </recommendedName>
</protein>